<dbReference type="RefSeq" id="WP_205046069.1">
    <property type="nucleotide sequence ID" value="NZ_CAJVAX010000018.1"/>
</dbReference>
<feature type="signal peptide" evidence="2">
    <location>
        <begin position="1"/>
        <end position="24"/>
    </location>
</feature>
<gene>
    <name evidence="3" type="ORF">SBRY_40667</name>
</gene>
<feature type="compositionally biased region" description="Low complexity" evidence="1">
    <location>
        <begin position="32"/>
        <end position="54"/>
    </location>
</feature>
<evidence type="ECO:0000313" key="4">
    <source>
        <dbReference type="Proteomes" id="UP001153328"/>
    </source>
</evidence>
<reference evidence="3" key="1">
    <citation type="submission" date="2021-06" db="EMBL/GenBank/DDBJ databases">
        <authorList>
            <person name="Arsene-Ploetze F."/>
        </authorList>
    </citation>
    <scope>NUCLEOTIDE SEQUENCE</scope>
    <source>
        <strain evidence="3">SBRY1</strain>
    </source>
</reference>
<proteinExistence type="predicted"/>
<protein>
    <recommendedName>
        <fullName evidence="5">PknH-like extracellular domain-containing protein</fullName>
    </recommendedName>
</protein>
<comment type="caution">
    <text evidence="3">The sequence shown here is derived from an EMBL/GenBank/DDBJ whole genome shotgun (WGS) entry which is preliminary data.</text>
</comment>
<keyword evidence="4" id="KW-1185">Reference proteome</keyword>
<keyword evidence="2" id="KW-0732">Signal</keyword>
<evidence type="ECO:0000256" key="2">
    <source>
        <dbReference type="SAM" id="SignalP"/>
    </source>
</evidence>
<evidence type="ECO:0000313" key="3">
    <source>
        <dbReference type="EMBL" id="CAG7647438.1"/>
    </source>
</evidence>
<dbReference type="AlphaFoldDB" id="A0A9W4H3E9"/>
<organism evidence="3 4">
    <name type="scientific">Actinacidiphila bryophytorum</name>
    <dbReference type="NCBI Taxonomy" id="1436133"/>
    <lineage>
        <taxon>Bacteria</taxon>
        <taxon>Bacillati</taxon>
        <taxon>Actinomycetota</taxon>
        <taxon>Actinomycetes</taxon>
        <taxon>Kitasatosporales</taxon>
        <taxon>Streptomycetaceae</taxon>
        <taxon>Actinacidiphila</taxon>
    </lineage>
</organism>
<dbReference type="EMBL" id="CAJVAX010000018">
    <property type="protein sequence ID" value="CAG7647438.1"/>
    <property type="molecule type" value="Genomic_DNA"/>
</dbReference>
<sequence length="320" mass="32859">MISEWTPVRAGLASLAAVLLLASAAGCGGHAGPAHPRTRTTAAAPATTDGAAKANGIAPAPSPDPATAPSLFLPIARYSLSPSDELLLGRATNAVIEKCMARFGLSWKPAPFVTPPSGVIQDRRYGVTSGADAAVNGYHLPAAAPPAHPKESPHERLALIGPEAIGDPAGSTVELSGRKVPVGGCQGEAQRAVDGDPGALPASEVASRISGESYRASLADPAVQKVFAAWSACMRTRGFSYRDPISAIGSFSEKTASAAEKKVATADVLCKQRTDLVPVWFASDARVQRTMIAPQSAVLATILTRHHQQVARAKAILGAG</sequence>
<evidence type="ECO:0008006" key="5">
    <source>
        <dbReference type="Google" id="ProtNLM"/>
    </source>
</evidence>
<accession>A0A9W4H3E9</accession>
<feature type="chain" id="PRO_5040957923" description="PknH-like extracellular domain-containing protein" evidence="2">
    <location>
        <begin position="25"/>
        <end position="320"/>
    </location>
</feature>
<feature type="region of interest" description="Disordered" evidence="1">
    <location>
        <begin position="30"/>
        <end position="63"/>
    </location>
</feature>
<evidence type="ECO:0000256" key="1">
    <source>
        <dbReference type="SAM" id="MobiDB-lite"/>
    </source>
</evidence>
<name>A0A9W4H3E9_9ACTN</name>
<dbReference type="Proteomes" id="UP001153328">
    <property type="component" value="Unassembled WGS sequence"/>
</dbReference>